<accession>A0A5J5EYF2</accession>
<reference evidence="1 2" key="1">
    <citation type="submission" date="2019-09" db="EMBL/GenBank/DDBJ databases">
        <title>Draft genome of the ectomycorrhizal ascomycete Sphaerosporella brunnea.</title>
        <authorList>
            <consortium name="DOE Joint Genome Institute"/>
            <person name="Benucci G.M."/>
            <person name="Marozzi G."/>
            <person name="Antonielli L."/>
            <person name="Sanchez S."/>
            <person name="Marco P."/>
            <person name="Wang X."/>
            <person name="Falini L.B."/>
            <person name="Barry K."/>
            <person name="Haridas S."/>
            <person name="Lipzen A."/>
            <person name="Labutti K."/>
            <person name="Grigoriev I.V."/>
            <person name="Murat C."/>
            <person name="Martin F."/>
            <person name="Albertini E."/>
            <person name="Donnini D."/>
            <person name="Bonito G."/>
        </authorList>
    </citation>
    <scope>NUCLEOTIDE SEQUENCE [LARGE SCALE GENOMIC DNA]</scope>
    <source>
        <strain evidence="1 2">Sb_GMNB300</strain>
    </source>
</reference>
<evidence type="ECO:0000313" key="1">
    <source>
        <dbReference type="EMBL" id="KAA8907442.1"/>
    </source>
</evidence>
<name>A0A5J5EYF2_9PEZI</name>
<dbReference type="InParanoid" id="A0A5J5EYF2"/>
<comment type="caution">
    <text evidence="1">The sequence shown here is derived from an EMBL/GenBank/DDBJ whole genome shotgun (WGS) entry which is preliminary data.</text>
</comment>
<protein>
    <submittedName>
        <fullName evidence="1">Uncharacterized protein</fullName>
    </submittedName>
</protein>
<proteinExistence type="predicted"/>
<evidence type="ECO:0000313" key="2">
    <source>
        <dbReference type="Proteomes" id="UP000326924"/>
    </source>
</evidence>
<gene>
    <name evidence="1" type="ORF">FN846DRAFT_947045</name>
</gene>
<sequence>MQKRLLASRGTKKVLFLISLSLGYVGSGTNGTAWLKPFSFAFGWMFCFHPRFAVLPPSLRTLQIYGYARGVHLFPSGLQKSGMTL</sequence>
<dbReference type="EMBL" id="VXIS01000079">
    <property type="protein sequence ID" value="KAA8907442.1"/>
    <property type="molecule type" value="Genomic_DNA"/>
</dbReference>
<keyword evidence="2" id="KW-1185">Reference proteome</keyword>
<organism evidence="1 2">
    <name type="scientific">Sphaerosporella brunnea</name>
    <dbReference type="NCBI Taxonomy" id="1250544"/>
    <lineage>
        <taxon>Eukaryota</taxon>
        <taxon>Fungi</taxon>
        <taxon>Dikarya</taxon>
        <taxon>Ascomycota</taxon>
        <taxon>Pezizomycotina</taxon>
        <taxon>Pezizomycetes</taxon>
        <taxon>Pezizales</taxon>
        <taxon>Pyronemataceae</taxon>
        <taxon>Sphaerosporella</taxon>
    </lineage>
</organism>
<dbReference type="AlphaFoldDB" id="A0A5J5EYF2"/>
<dbReference type="Proteomes" id="UP000326924">
    <property type="component" value="Unassembled WGS sequence"/>
</dbReference>